<feature type="binding site" evidence="16">
    <location>
        <position position="54"/>
    </location>
    <ligand>
        <name>Zn(2+)</name>
        <dbReference type="ChEBI" id="CHEBI:29105"/>
        <note>catalytic</note>
    </ligand>
</feature>
<feature type="transmembrane region" description="Helical" evidence="14">
    <location>
        <begin position="38"/>
        <end position="56"/>
    </location>
</feature>
<evidence type="ECO:0000256" key="4">
    <source>
        <dbReference type="ARBA" id="ARBA00022670"/>
    </source>
</evidence>
<keyword evidence="9 14" id="KW-0862">Zinc</keyword>
<keyword evidence="3 14" id="KW-1003">Cell membrane</keyword>
<feature type="transmembrane region" description="Helical" evidence="14">
    <location>
        <begin position="125"/>
        <end position="145"/>
    </location>
</feature>
<dbReference type="InterPro" id="IPR016483">
    <property type="entry name" value="UCP006404_Pept_M50_CBS"/>
</dbReference>
<keyword evidence="8 14" id="KW-0378">Hydrolase</keyword>
<dbReference type="SMART" id="SM00116">
    <property type="entry name" value="CBS"/>
    <property type="match status" value="2"/>
</dbReference>
<keyword evidence="20" id="KW-1185">Reference proteome</keyword>
<evidence type="ECO:0000256" key="2">
    <source>
        <dbReference type="ARBA" id="ARBA00007931"/>
    </source>
</evidence>
<reference evidence="19 20" key="1">
    <citation type="submission" date="2020-04" db="EMBL/GenBank/DDBJ databases">
        <authorList>
            <consortium name="Genoscope - CEA"/>
            <person name="William W."/>
        </authorList>
    </citation>
    <scope>NUCLEOTIDE SEQUENCE [LARGE SCALE GENOMIC DNA]</scope>
    <source>
        <strain evidence="19 20">SG7</strain>
    </source>
</reference>
<keyword evidence="13 14" id="KW-0472">Membrane</keyword>
<dbReference type="SUPFAM" id="SSF54631">
    <property type="entry name" value="CBS-domain pair"/>
    <property type="match status" value="1"/>
</dbReference>
<dbReference type="CDD" id="cd06164">
    <property type="entry name" value="S2P-M50_SpoIVFB_CBS"/>
    <property type="match status" value="1"/>
</dbReference>
<evidence type="ECO:0000256" key="11">
    <source>
        <dbReference type="ARBA" id="ARBA00023049"/>
    </source>
</evidence>
<dbReference type="RefSeq" id="WP_214400057.1">
    <property type="nucleotide sequence ID" value="NZ_LR792632.1"/>
</dbReference>
<organism evidence="19 20">
    <name type="scientific">Methanocaldococcus lauensis</name>
    <dbReference type="NCBI Taxonomy" id="2546128"/>
    <lineage>
        <taxon>Archaea</taxon>
        <taxon>Methanobacteriati</taxon>
        <taxon>Methanobacteriota</taxon>
        <taxon>Methanomada group</taxon>
        <taxon>Methanococci</taxon>
        <taxon>Methanococcales</taxon>
        <taxon>Methanocaldococcaceae</taxon>
        <taxon>Methanocaldococcus</taxon>
    </lineage>
</organism>
<evidence type="ECO:0000256" key="9">
    <source>
        <dbReference type="ARBA" id="ARBA00022833"/>
    </source>
</evidence>
<dbReference type="InterPro" id="IPR000644">
    <property type="entry name" value="CBS_dom"/>
</dbReference>
<name>A0A8D6PRY0_9EURY</name>
<feature type="active site" evidence="15">
    <location>
        <position position="55"/>
    </location>
</feature>
<evidence type="ECO:0000256" key="7">
    <source>
        <dbReference type="ARBA" id="ARBA00022737"/>
    </source>
</evidence>
<keyword evidence="6 14" id="KW-0479">Metal-binding</keyword>
<evidence type="ECO:0000256" key="16">
    <source>
        <dbReference type="PIRSR" id="PIRSR006404-2"/>
    </source>
</evidence>
<feature type="transmembrane region" description="Helical" evidence="14">
    <location>
        <begin position="12"/>
        <end position="32"/>
    </location>
</feature>
<evidence type="ECO:0000256" key="8">
    <source>
        <dbReference type="ARBA" id="ARBA00022801"/>
    </source>
</evidence>
<dbReference type="Pfam" id="PF02163">
    <property type="entry name" value="Peptidase_M50"/>
    <property type="match status" value="2"/>
</dbReference>
<evidence type="ECO:0000259" key="18">
    <source>
        <dbReference type="PROSITE" id="PS51371"/>
    </source>
</evidence>
<evidence type="ECO:0000313" key="19">
    <source>
        <dbReference type="EMBL" id="CAB3287294.1"/>
    </source>
</evidence>
<evidence type="ECO:0000256" key="1">
    <source>
        <dbReference type="ARBA" id="ARBA00004651"/>
    </source>
</evidence>
<evidence type="ECO:0000256" key="15">
    <source>
        <dbReference type="PIRSR" id="PIRSR006404-1"/>
    </source>
</evidence>
<accession>A0A8D6PRY0</accession>
<feature type="transmembrane region" description="Helical" evidence="14">
    <location>
        <begin position="177"/>
        <end position="202"/>
    </location>
</feature>
<keyword evidence="10 14" id="KW-1133">Transmembrane helix</keyword>
<evidence type="ECO:0000256" key="6">
    <source>
        <dbReference type="ARBA" id="ARBA00022723"/>
    </source>
</evidence>
<dbReference type="EMBL" id="LR792632">
    <property type="protein sequence ID" value="CAB3287294.1"/>
    <property type="molecule type" value="Genomic_DNA"/>
</dbReference>
<evidence type="ECO:0000256" key="5">
    <source>
        <dbReference type="ARBA" id="ARBA00022692"/>
    </source>
</evidence>
<keyword evidence="11 14" id="KW-0482">Metalloprotease</keyword>
<sequence>MNYSIRLFKVMGIPIELHITFILFLIIIIGLSVINKNIFWAILFILLFVSVVLHELGHSYVAKKYGVKIEKILLLPIGGVAMMDKIPREGELKIGLAGPIVSFIIGISLLIISQFFDINIGGYPLIYTVGLLNLMLGSFNLIPAFPMDGGRVLRAILSKKYGYLKSTKIAANIGKSLALAMLIFGLLSMNIILILVSLFVYFGAEQESRMVEVETIFKNIRAKDIMTPNPVCVDPNMSIEEFLNFMLKHKYFGYPVVENGKLIGCIGISNIHSKEGTVRDYMEKPVIVDENTDITDILKKMVYADRVFVVDENNKLKGIISKTDILRAMNILELKEELEH</sequence>
<dbReference type="PANTHER" id="PTHR39188">
    <property type="entry name" value="MEMBRANE-ASSOCIATED ZINC METALLOPROTEASE M50B"/>
    <property type="match status" value="1"/>
</dbReference>
<feature type="domain" description="CBS" evidence="18">
    <location>
        <begin position="226"/>
        <end position="281"/>
    </location>
</feature>
<comment type="similarity">
    <text evidence="2 14">Belongs to the peptidase M50B family.</text>
</comment>
<dbReference type="GO" id="GO:0006508">
    <property type="term" value="P:proteolysis"/>
    <property type="evidence" value="ECO:0007669"/>
    <property type="project" value="UniProtKB-KW"/>
</dbReference>
<protein>
    <recommendedName>
        <fullName evidence="14">Zinc metalloprotease</fullName>
    </recommendedName>
</protein>
<dbReference type="AlphaFoldDB" id="A0A8D6PRY0"/>
<dbReference type="Pfam" id="PF00571">
    <property type="entry name" value="CBS"/>
    <property type="match status" value="2"/>
</dbReference>
<keyword evidence="12 17" id="KW-0129">CBS domain</keyword>
<feature type="binding site" evidence="16">
    <location>
        <position position="58"/>
    </location>
    <ligand>
        <name>Zn(2+)</name>
        <dbReference type="ChEBI" id="CHEBI:29105"/>
        <note>catalytic</note>
    </ligand>
</feature>
<keyword evidence="5 14" id="KW-0812">Transmembrane</keyword>
<comment type="cofactor">
    <cofactor evidence="14 16">
        <name>Zn(2+)</name>
        <dbReference type="ChEBI" id="CHEBI:29105"/>
    </cofactor>
    <text evidence="14 16">Binds 1 zinc ion per subunit.</text>
</comment>
<keyword evidence="7" id="KW-0677">Repeat</keyword>
<evidence type="ECO:0000256" key="3">
    <source>
        <dbReference type="ARBA" id="ARBA00022475"/>
    </source>
</evidence>
<dbReference type="KEGG" id="mesg:MLAUSG7_0122"/>
<dbReference type="InterPro" id="IPR008915">
    <property type="entry name" value="Peptidase_M50"/>
</dbReference>
<feature type="binding site" evidence="16">
    <location>
        <position position="148"/>
    </location>
    <ligand>
        <name>Zn(2+)</name>
        <dbReference type="ChEBI" id="CHEBI:29105"/>
        <note>catalytic</note>
    </ligand>
</feature>
<proteinExistence type="inferred from homology"/>
<keyword evidence="4 14" id="KW-0645">Protease</keyword>
<dbReference type="GeneID" id="65882931"/>
<feature type="domain" description="CBS" evidence="18">
    <location>
        <begin position="282"/>
        <end position="336"/>
    </location>
</feature>
<comment type="subcellular location">
    <subcellularLocation>
        <location evidence="1 14">Cell membrane</location>
        <topology evidence="1 14">Multi-pass membrane protein</topology>
    </subcellularLocation>
</comment>
<evidence type="ECO:0000256" key="10">
    <source>
        <dbReference type="ARBA" id="ARBA00022989"/>
    </source>
</evidence>
<dbReference type="InterPro" id="IPR046342">
    <property type="entry name" value="CBS_dom_sf"/>
</dbReference>
<dbReference type="PROSITE" id="PS51371">
    <property type="entry name" value="CBS"/>
    <property type="match status" value="2"/>
</dbReference>
<evidence type="ECO:0000256" key="13">
    <source>
        <dbReference type="ARBA" id="ARBA00023136"/>
    </source>
</evidence>
<evidence type="ECO:0000256" key="14">
    <source>
        <dbReference type="PIRNR" id="PIRNR006404"/>
    </source>
</evidence>
<evidence type="ECO:0000313" key="20">
    <source>
        <dbReference type="Proteomes" id="UP000679213"/>
    </source>
</evidence>
<evidence type="ECO:0000256" key="12">
    <source>
        <dbReference type="ARBA" id="ARBA00023122"/>
    </source>
</evidence>
<dbReference type="PIRSF" id="PIRSF006404">
    <property type="entry name" value="UCP006404_Pept_M50_CBS"/>
    <property type="match status" value="1"/>
</dbReference>
<gene>
    <name evidence="19" type="ORF">MLAUSG7_0122</name>
</gene>
<dbReference type="GO" id="GO:0046872">
    <property type="term" value="F:metal ion binding"/>
    <property type="evidence" value="ECO:0007669"/>
    <property type="project" value="UniProtKB-UniRule"/>
</dbReference>
<evidence type="ECO:0000256" key="17">
    <source>
        <dbReference type="PROSITE-ProRule" id="PRU00703"/>
    </source>
</evidence>
<dbReference type="PANTHER" id="PTHR39188:SF3">
    <property type="entry name" value="STAGE IV SPORULATION PROTEIN FB"/>
    <property type="match status" value="1"/>
</dbReference>
<dbReference type="GO" id="GO:0008237">
    <property type="term" value="F:metallopeptidase activity"/>
    <property type="evidence" value="ECO:0007669"/>
    <property type="project" value="UniProtKB-UniRule"/>
</dbReference>
<feature type="transmembrane region" description="Helical" evidence="14">
    <location>
        <begin position="92"/>
        <end position="113"/>
    </location>
</feature>
<dbReference type="Proteomes" id="UP000679213">
    <property type="component" value="Chromosome I"/>
</dbReference>
<dbReference type="Gene3D" id="3.10.580.10">
    <property type="entry name" value="CBS-domain"/>
    <property type="match status" value="2"/>
</dbReference>
<dbReference type="GO" id="GO:0005886">
    <property type="term" value="C:plasma membrane"/>
    <property type="evidence" value="ECO:0007669"/>
    <property type="project" value="UniProtKB-SubCell"/>
</dbReference>